<evidence type="ECO:0000313" key="3">
    <source>
        <dbReference type="Proteomes" id="UP000234479"/>
    </source>
</evidence>
<reference evidence="2 3" key="1">
    <citation type="submission" date="2017-12" db="EMBL/GenBank/DDBJ databases">
        <title>The genome sequence of Caulobacter sp. 410.</title>
        <authorList>
            <person name="Gao J."/>
            <person name="Mao X."/>
            <person name="Sun J."/>
        </authorList>
    </citation>
    <scope>NUCLEOTIDE SEQUENCE [LARGE SCALE GENOMIC DNA]</scope>
    <source>
        <strain evidence="2 3">410</strain>
    </source>
</reference>
<dbReference type="PANTHER" id="PTHR33490">
    <property type="entry name" value="BLR5614 PROTEIN-RELATED"/>
    <property type="match status" value="1"/>
</dbReference>
<dbReference type="Pfam" id="PF01841">
    <property type="entry name" value="Transglut_core"/>
    <property type="match status" value="1"/>
</dbReference>
<dbReference type="InterPro" id="IPR048930">
    <property type="entry name" value="Bact_transglu_N_2"/>
</dbReference>
<feature type="domain" description="Transglutaminase-like" evidence="1">
    <location>
        <begin position="160"/>
        <end position="220"/>
    </location>
</feature>
<dbReference type="Gene3D" id="2.60.40.2250">
    <property type="match status" value="1"/>
</dbReference>
<comment type="caution">
    <text evidence="2">The sequence shown here is derived from an EMBL/GenBank/DDBJ whole genome shotgun (WGS) entry which is preliminary data.</text>
</comment>
<sequence length="268" mass="29038">MRLSIDCRLRYDVRAPTSFILAIQAADGADQDVHDETILLPPGITADFFVDAFAGNRFIRFLAQPGPLDIGYVAEVERRSVVDQRDFIGGEVVNDLPLTVLPYLNPSRYCPSDRLTAFARQTFGTRPQGLGQAQAITDWIAASIAYEAGTSSGATSALDTLVDRVGVCRDFAHLGVTLCRALDMPARFVSCYALDLRPADFHAVFQVYLGGAWRTFDPTRRAPLAGLVPIGFGRDAADVAFAATFGDARFEAKSIAIRQLETSSAPGN</sequence>
<organism evidence="2 3">
    <name type="scientific">Caulobacter zeae</name>
    <dbReference type="NCBI Taxonomy" id="2055137"/>
    <lineage>
        <taxon>Bacteria</taxon>
        <taxon>Pseudomonadati</taxon>
        <taxon>Pseudomonadota</taxon>
        <taxon>Alphaproteobacteria</taxon>
        <taxon>Caulobacterales</taxon>
        <taxon>Caulobacteraceae</taxon>
        <taxon>Caulobacter</taxon>
    </lineage>
</organism>
<dbReference type="OrthoDB" id="5438043at2"/>
<gene>
    <name evidence="2" type="ORF">SGCZBJ_11690</name>
</gene>
<dbReference type="AlphaFoldDB" id="A0A2N5DFQ5"/>
<dbReference type="EMBL" id="PJRS01000022">
    <property type="protein sequence ID" value="PLR24899.1"/>
    <property type="molecule type" value="Genomic_DNA"/>
</dbReference>
<dbReference type="InterPro" id="IPR038765">
    <property type="entry name" value="Papain-like_cys_pep_sf"/>
</dbReference>
<dbReference type="Pfam" id="PF21295">
    <property type="entry name" value="Bact_transglu_N_2"/>
    <property type="match status" value="1"/>
</dbReference>
<accession>A0A2N5DFQ5</accession>
<evidence type="ECO:0000313" key="2">
    <source>
        <dbReference type="EMBL" id="PLR24899.1"/>
    </source>
</evidence>
<dbReference type="SUPFAM" id="SSF54001">
    <property type="entry name" value="Cysteine proteinases"/>
    <property type="match status" value="1"/>
</dbReference>
<dbReference type="SMART" id="SM00460">
    <property type="entry name" value="TGc"/>
    <property type="match status" value="1"/>
</dbReference>
<dbReference type="Proteomes" id="UP000234479">
    <property type="component" value="Unassembled WGS sequence"/>
</dbReference>
<dbReference type="InterPro" id="IPR002931">
    <property type="entry name" value="Transglutaminase-like"/>
</dbReference>
<name>A0A2N5DFQ5_9CAUL</name>
<dbReference type="RefSeq" id="WP_101718179.1">
    <property type="nucleotide sequence ID" value="NZ_PJRS01000022.1"/>
</dbReference>
<keyword evidence="3" id="KW-1185">Reference proteome</keyword>
<evidence type="ECO:0000259" key="1">
    <source>
        <dbReference type="SMART" id="SM00460"/>
    </source>
</evidence>
<dbReference type="PANTHER" id="PTHR33490:SF12">
    <property type="entry name" value="BLL5557 PROTEIN"/>
    <property type="match status" value="1"/>
</dbReference>
<dbReference type="Gene3D" id="3.10.620.30">
    <property type="match status" value="1"/>
</dbReference>
<protein>
    <submittedName>
        <fullName evidence="2">Transglutaminase family protein</fullName>
    </submittedName>
</protein>
<proteinExistence type="predicted"/>